<dbReference type="PROSITE" id="PS00917">
    <property type="entry name" value="ASN_GLN_ASE_2"/>
    <property type="match status" value="1"/>
</dbReference>
<dbReference type="SFLD" id="SFLDS00057">
    <property type="entry name" value="Glutaminase/Asparaginase"/>
    <property type="match status" value="1"/>
</dbReference>
<evidence type="ECO:0000256" key="7">
    <source>
        <dbReference type="PROSITE-ProRule" id="PRU10099"/>
    </source>
</evidence>
<dbReference type="Pfam" id="PF00710">
    <property type="entry name" value="Asparaginase"/>
    <property type="match status" value="1"/>
</dbReference>
<dbReference type="InterPro" id="IPR027474">
    <property type="entry name" value="L-asparaginase_N"/>
</dbReference>
<name>A0A5N7IJH0_9CLOT</name>
<evidence type="ECO:0000256" key="3">
    <source>
        <dbReference type="ARBA" id="ARBA00022801"/>
    </source>
</evidence>
<sequence>MNINKSINKKAVLTILFAIVAIVAIAALTTKVFHKPAYATAPSYTITKPDKPNASLKNVVIIATGGTIAGSGAKGKSTNYKAGVYDVKTLAKSIDGLEKLANITGVQVCNVNSDDIKYDKWISIANTINKLAKDDSITGFVITHGTDTLDETAYFLNMVVKTDKPVVITGAMRPATAISADGPMNIYESVALAISPNAVGKGVMVAFSDGIYGARDVQKVSTSKTNAFGENDLGSLGFMRDETPYFYNQSTKPNTTKTEFSVDSLTTLPKVGIVYFSVEADTGVLDYMAQHYDGIVVAGAGSGCMSEEWNKKLGALESKNFPVIRTSRIADGGIARDDEYDHYKNMILGGNIAPQKAKILLQLALTKTKNIDAIKTIFAKY</sequence>
<dbReference type="InterPro" id="IPR020827">
    <property type="entry name" value="Asparaginase/glutaminase_AS1"/>
</dbReference>
<dbReference type="PROSITE" id="PS00144">
    <property type="entry name" value="ASN_GLN_ASE_1"/>
    <property type="match status" value="1"/>
</dbReference>
<dbReference type="FunFam" id="3.40.50.1170:FF:000001">
    <property type="entry name" value="L-asparaginase 2"/>
    <property type="match status" value="1"/>
</dbReference>
<dbReference type="Proteomes" id="UP000342249">
    <property type="component" value="Unassembled WGS sequence"/>
</dbReference>
<dbReference type="PIRSF" id="PIRSF001220">
    <property type="entry name" value="L-ASNase_gatD"/>
    <property type="match status" value="1"/>
</dbReference>
<keyword evidence="3" id="KW-0378">Hydrolase</keyword>
<evidence type="ECO:0000313" key="13">
    <source>
        <dbReference type="Proteomes" id="UP000342249"/>
    </source>
</evidence>
<dbReference type="InterPro" id="IPR027473">
    <property type="entry name" value="L-asparaginase_C"/>
</dbReference>
<dbReference type="InterPro" id="IPR004550">
    <property type="entry name" value="AsnASE_II"/>
</dbReference>
<dbReference type="AlphaFoldDB" id="A0A5N7IJH0"/>
<dbReference type="PIRSF" id="PIRSF500176">
    <property type="entry name" value="L_ASNase"/>
    <property type="match status" value="1"/>
</dbReference>
<feature type="active site" evidence="8">
    <location>
        <position position="146"/>
    </location>
</feature>
<dbReference type="EC" id="3.5.1.1" evidence="2"/>
<dbReference type="Gene3D" id="3.40.50.40">
    <property type="match status" value="1"/>
</dbReference>
<dbReference type="GO" id="GO:0004067">
    <property type="term" value="F:asparaginase activity"/>
    <property type="evidence" value="ECO:0007669"/>
    <property type="project" value="UniProtKB-UniRule"/>
</dbReference>
<dbReference type="CDD" id="cd08964">
    <property type="entry name" value="L-asparaginase_II"/>
    <property type="match status" value="1"/>
</dbReference>
<feature type="binding site" evidence="6">
    <location>
        <position position="113"/>
    </location>
    <ligand>
        <name>substrate</name>
    </ligand>
</feature>
<evidence type="ECO:0000256" key="6">
    <source>
        <dbReference type="PIRSR" id="PIRSR001220-2"/>
    </source>
</evidence>
<dbReference type="InterPro" id="IPR027475">
    <property type="entry name" value="Asparaginase/glutaminase_AS2"/>
</dbReference>
<evidence type="ECO:0000259" key="10">
    <source>
        <dbReference type="Pfam" id="PF00710"/>
    </source>
</evidence>
<evidence type="ECO:0000256" key="9">
    <source>
        <dbReference type="RuleBase" id="RU004456"/>
    </source>
</evidence>
<evidence type="ECO:0000256" key="5">
    <source>
        <dbReference type="PIRSR" id="PIRSR001220-1"/>
    </source>
</evidence>
<protein>
    <recommendedName>
        <fullName evidence="2">asparaginase</fullName>
        <ecNumber evidence="2">3.5.1.1</ecNumber>
    </recommendedName>
</protein>
<dbReference type="PANTHER" id="PTHR11707:SF28">
    <property type="entry name" value="60 KDA LYSOPHOSPHOLIPASE"/>
    <property type="match status" value="1"/>
</dbReference>
<feature type="active site" description="O-isoaspartyl threonine intermediate" evidence="5">
    <location>
        <position position="67"/>
    </location>
</feature>
<evidence type="ECO:0000256" key="1">
    <source>
        <dbReference type="ARBA" id="ARBA00010518"/>
    </source>
</evidence>
<dbReference type="GO" id="GO:0006528">
    <property type="term" value="P:asparagine metabolic process"/>
    <property type="evidence" value="ECO:0007669"/>
    <property type="project" value="InterPro"/>
</dbReference>
<feature type="domain" description="L-asparaginase N-terminal" evidence="10">
    <location>
        <begin position="58"/>
        <end position="249"/>
    </location>
</feature>
<reference evidence="12 13" key="1">
    <citation type="journal article" date="2019" name="Lett. Appl. Microbiol.">
        <title>A case of 'blown pack' spoilage of vacuum-packaged pork likely associated with Clostridium estertheticum in Canada.</title>
        <authorList>
            <person name="Zhang P."/>
            <person name="Ward P."/>
            <person name="McMullen L.M."/>
            <person name="Yang X."/>
        </authorList>
    </citation>
    <scope>NUCLEOTIDE SEQUENCE [LARGE SCALE GENOMIC DNA]</scope>
    <source>
        <strain evidence="12 13">MA19</strain>
    </source>
</reference>
<proteinExistence type="inferred from homology"/>
<dbReference type="EMBL" id="SPSF01000013">
    <property type="protein sequence ID" value="MPQ61123.1"/>
    <property type="molecule type" value="Genomic_DNA"/>
</dbReference>
<dbReference type="PANTHER" id="PTHR11707">
    <property type="entry name" value="L-ASPARAGINASE"/>
    <property type="match status" value="1"/>
</dbReference>
<dbReference type="PROSITE" id="PS51732">
    <property type="entry name" value="ASN_GLN_ASE_3"/>
    <property type="match status" value="1"/>
</dbReference>
<comment type="catalytic activity">
    <reaction evidence="4">
        <text>L-asparagine + H2O = L-aspartate + NH4(+)</text>
        <dbReference type="Rhea" id="RHEA:21016"/>
        <dbReference type="ChEBI" id="CHEBI:15377"/>
        <dbReference type="ChEBI" id="CHEBI:28938"/>
        <dbReference type="ChEBI" id="CHEBI:29991"/>
        <dbReference type="ChEBI" id="CHEBI:58048"/>
        <dbReference type="EC" id="3.5.1.1"/>
    </reaction>
</comment>
<evidence type="ECO:0000256" key="8">
    <source>
        <dbReference type="PROSITE-ProRule" id="PRU10100"/>
    </source>
</evidence>
<evidence type="ECO:0000256" key="4">
    <source>
        <dbReference type="ARBA" id="ARBA00049366"/>
    </source>
</evidence>
<evidence type="ECO:0000256" key="2">
    <source>
        <dbReference type="ARBA" id="ARBA00012920"/>
    </source>
</evidence>
<dbReference type="Pfam" id="PF17763">
    <property type="entry name" value="Asparaginase_C"/>
    <property type="match status" value="1"/>
</dbReference>
<comment type="similarity">
    <text evidence="1 9">Belongs to the asparaginase 1 family.</text>
</comment>
<feature type="binding site" evidence="6">
    <location>
        <begin position="146"/>
        <end position="147"/>
    </location>
    <ligand>
        <name>substrate</name>
    </ligand>
</feature>
<dbReference type="PRINTS" id="PR00139">
    <property type="entry name" value="ASNGLNASE"/>
</dbReference>
<dbReference type="InterPro" id="IPR036152">
    <property type="entry name" value="Asp/glu_Ase-like_sf"/>
</dbReference>
<feature type="domain" description="Asparaginase/glutaminase C-terminal" evidence="11">
    <location>
        <begin position="270"/>
        <end position="378"/>
    </location>
</feature>
<dbReference type="NCBIfam" id="TIGR00520">
    <property type="entry name" value="asnASE_II"/>
    <property type="match status" value="1"/>
</dbReference>
<dbReference type="Gene3D" id="3.40.50.1170">
    <property type="entry name" value="L-asparaginase, N-terminal domain"/>
    <property type="match status" value="1"/>
</dbReference>
<feature type="active site" evidence="7">
    <location>
        <position position="67"/>
    </location>
</feature>
<dbReference type="SUPFAM" id="SSF53774">
    <property type="entry name" value="Glutaminase/Asparaginase"/>
    <property type="match status" value="1"/>
</dbReference>
<gene>
    <name evidence="12" type="ORF">E4V82_03195</name>
</gene>
<dbReference type="SMART" id="SM00870">
    <property type="entry name" value="Asparaginase"/>
    <property type="match status" value="1"/>
</dbReference>
<dbReference type="InterPro" id="IPR040919">
    <property type="entry name" value="Asparaginase_C"/>
</dbReference>
<dbReference type="InterPro" id="IPR037152">
    <property type="entry name" value="L-asparaginase_N_sf"/>
</dbReference>
<comment type="caution">
    <text evidence="12">The sequence shown here is derived from an EMBL/GenBank/DDBJ whole genome shotgun (WGS) entry which is preliminary data.</text>
</comment>
<organism evidence="12 13">
    <name type="scientific">Clostridium estertheticum</name>
    <dbReference type="NCBI Taxonomy" id="238834"/>
    <lineage>
        <taxon>Bacteria</taxon>
        <taxon>Bacillati</taxon>
        <taxon>Bacillota</taxon>
        <taxon>Clostridia</taxon>
        <taxon>Eubacteriales</taxon>
        <taxon>Clostridiaceae</taxon>
        <taxon>Clostridium</taxon>
    </lineage>
</organism>
<dbReference type="InterPro" id="IPR006034">
    <property type="entry name" value="Asparaginase/glutaminase-like"/>
</dbReference>
<accession>A0A5N7IJH0</accession>
<evidence type="ECO:0000259" key="11">
    <source>
        <dbReference type="Pfam" id="PF17763"/>
    </source>
</evidence>
<dbReference type="RefSeq" id="WP_152750359.1">
    <property type="nucleotide sequence ID" value="NZ_SPSE01000014.1"/>
</dbReference>
<evidence type="ECO:0000313" key="12">
    <source>
        <dbReference type="EMBL" id="MPQ61123.1"/>
    </source>
</evidence>